<name>A0A4P9YC21_ROZAC</name>
<reference evidence="4" key="1">
    <citation type="journal article" date="2018" name="Nat. Microbiol.">
        <title>Leveraging single-cell genomics to expand the fungal tree of life.</title>
        <authorList>
            <person name="Ahrendt S.R."/>
            <person name="Quandt C.A."/>
            <person name="Ciobanu D."/>
            <person name="Clum A."/>
            <person name="Salamov A."/>
            <person name="Andreopoulos B."/>
            <person name="Cheng J.F."/>
            <person name="Woyke T."/>
            <person name="Pelin A."/>
            <person name="Henrissat B."/>
            <person name="Reynolds N.K."/>
            <person name="Benny G.L."/>
            <person name="Smith M.E."/>
            <person name="James T.Y."/>
            <person name="Grigoriev I.V."/>
        </authorList>
    </citation>
    <scope>NUCLEOTIDE SEQUENCE [LARGE SCALE GENOMIC DNA]</scope>
    <source>
        <strain evidence="4">CSF55</strain>
    </source>
</reference>
<protein>
    <recommendedName>
        <fullName evidence="5">RlpA-like protein double-psi beta-barrel domain-containing protein</fullName>
    </recommendedName>
</protein>
<accession>A0A4P9YC21</accession>
<dbReference type="Proteomes" id="UP000281549">
    <property type="component" value="Unassembled WGS sequence"/>
</dbReference>
<feature type="compositionally biased region" description="Basic residues" evidence="1">
    <location>
        <begin position="213"/>
        <end position="236"/>
    </location>
</feature>
<evidence type="ECO:0000256" key="2">
    <source>
        <dbReference type="SAM" id="SignalP"/>
    </source>
</evidence>
<sequence>MYLSSITSFALSLSLVYAGAYNGSPGTHTGTITTYYGPKYNSDYTPDDGGNEVHCEGVKPDWRNDPYMAAIPISDFGNGEFCNRKVSVCNAKDKAKCITVRIVDSCSGDACKSFDLSSVAADELGGDGIEVTYSTVGEYSGSEESNESGREDSTENYKSSGVSSDTGKSHSASSSDASKSTSSSDASKSTNSSDNSNVKLEESNESSAGEKRSKSKSHKGKRKSKKGKKLRRKECK</sequence>
<feature type="signal peptide" evidence="2">
    <location>
        <begin position="1"/>
        <end position="18"/>
    </location>
</feature>
<keyword evidence="2" id="KW-0732">Signal</keyword>
<evidence type="ECO:0000313" key="4">
    <source>
        <dbReference type="Proteomes" id="UP000281549"/>
    </source>
</evidence>
<feature type="region of interest" description="Disordered" evidence="1">
    <location>
        <begin position="135"/>
        <end position="236"/>
    </location>
</feature>
<proteinExistence type="predicted"/>
<dbReference type="AlphaFoldDB" id="A0A4P9YC21"/>
<evidence type="ECO:0000256" key="1">
    <source>
        <dbReference type="SAM" id="MobiDB-lite"/>
    </source>
</evidence>
<dbReference type="CDD" id="cd22191">
    <property type="entry name" value="DPBB_RlpA_EXP_N-like"/>
    <property type="match status" value="1"/>
</dbReference>
<feature type="chain" id="PRO_5020218322" description="RlpA-like protein double-psi beta-barrel domain-containing protein" evidence="2">
    <location>
        <begin position="19"/>
        <end position="236"/>
    </location>
</feature>
<feature type="compositionally biased region" description="Low complexity" evidence="1">
    <location>
        <begin position="163"/>
        <end position="197"/>
    </location>
</feature>
<evidence type="ECO:0000313" key="3">
    <source>
        <dbReference type="EMBL" id="RKP16534.1"/>
    </source>
</evidence>
<organism evidence="3 4">
    <name type="scientific">Rozella allomycis (strain CSF55)</name>
    <dbReference type="NCBI Taxonomy" id="988480"/>
    <lineage>
        <taxon>Eukaryota</taxon>
        <taxon>Fungi</taxon>
        <taxon>Fungi incertae sedis</taxon>
        <taxon>Cryptomycota</taxon>
        <taxon>Cryptomycota incertae sedis</taxon>
        <taxon>Rozella</taxon>
    </lineage>
</organism>
<dbReference type="EMBL" id="ML006442">
    <property type="protein sequence ID" value="RKP16534.1"/>
    <property type="molecule type" value="Genomic_DNA"/>
</dbReference>
<dbReference type="InterPro" id="IPR036908">
    <property type="entry name" value="RlpA-like_sf"/>
</dbReference>
<dbReference type="SUPFAM" id="SSF50685">
    <property type="entry name" value="Barwin-like endoglucanases"/>
    <property type="match status" value="1"/>
</dbReference>
<evidence type="ECO:0008006" key="5">
    <source>
        <dbReference type="Google" id="ProtNLM"/>
    </source>
</evidence>
<dbReference type="Gene3D" id="2.40.40.10">
    <property type="entry name" value="RlpA-like domain"/>
    <property type="match status" value="1"/>
</dbReference>
<gene>
    <name evidence="3" type="ORF">ROZALSC1DRAFT_25161</name>
</gene>